<keyword evidence="3" id="KW-1185">Reference proteome</keyword>
<keyword evidence="1" id="KW-1133">Transmembrane helix</keyword>
<evidence type="ECO:0000313" key="2">
    <source>
        <dbReference type="EMBL" id="SIS63480.1"/>
    </source>
</evidence>
<organism evidence="2 3">
    <name type="scientific">Salimicrobium flavidum</name>
    <dbReference type="NCBI Taxonomy" id="570947"/>
    <lineage>
        <taxon>Bacteria</taxon>
        <taxon>Bacillati</taxon>
        <taxon>Bacillota</taxon>
        <taxon>Bacilli</taxon>
        <taxon>Bacillales</taxon>
        <taxon>Bacillaceae</taxon>
        <taxon>Salimicrobium</taxon>
    </lineage>
</organism>
<proteinExistence type="predicted"/>
<feature type="transmembrane region" description="Helical" evidence="1">
    <location>
        <begin position="6"/>
        <end position="26"/>
    </location>
</feature>
<dbReference type="InterPro" id="IPR025441">
    <property type="entry name" value="DUF4181"/>
</dbReference>
<keyword evidence="1" id="KW-0812">Transmembrane</keyword>
<dbReference type="RefSeq" id="WP_234983190.1">
    <property type="nucleotide sequence ID" value="NZ_FTOC01000015.1"/>
</dbReference>
<keyword evidence="1" id="KW-0472">Membrane</keyword>
<protein>
    <recommendedName>
        <fullName evidence="4">DUF4181 domain-containing protein</fullName>
    </recommendedName>
</protein>
<dbReference type="AlphaFoldDB" id="A0A1N7KPY6"/>
<dbReference type="EMBL" id="FTOC01000015">
    <property type="protein sequence ID" value="SIS63480.1"/>
    <property type="molecule type" value="Genomic_DNA"/>
</dbReference>
<name>A0A1N7KPY6_9BACI</name>
<dbReference type="Proteomes" id="UP000187608">
    <property type="component" value="Unassembled WGS sequence"/>
</dbReference>
<gene>
    <name evidence="2" type="ORF">SAMN05421687_11522</name>
</gene>
<sequence>MKLALVLTIFVLLGHLVTITMRKILQVEKRGVFSRQYLSEMHKKMEWMIRITFLVMLVAGVILVGTGAVRKIFWFMQPHVLLIITMFMTELLRAVMEWKHEKNRNAYIFTLSQLALIIIFMIVLFLTDLLVWYG</sequence>
<accession>A0A1N7KPY6</accession>
<feature type="transmembrane region" description="Helical" evidence="1">
    <location>
        <begin position="107"/>
        <end position="133"/>
    </location>
</feature>
<evidence type="ECO:0008006" key="4">
    <source>
        <dbReference type="Google" id="ProtNLM"/>
    </source>
</evidence>
<dbReference type="STRING" id="570947.SAMN05421687_11522"/>
<feature type="transmembrane region" description="Helical" evidence="1">
    <location>
        <begin position="72"/>
        <end position="95"/>
    </location>
</feature>
<evidence type="ECO:0000313" key="3">
    <source>
        <dbReference type="Proteomes" id="UP000187608"/>
    </source>
</evidence>
<feature type="transmembrane region" description="Helical" evidence="1">
    <location>
        <begin position="47"/>
        <end position="66"/>
    </location>
</feature>
<reference evidence="3" key="1">
    <citation type="submission" date="2017-01" db="EMBL/GenBank/DDBJ databases">
        <authorList>
            <person name="Varghese N."/>
            <person name="Submissions S."/>
        </authorList>
    </citation>
    <scope>NUCLEOTIDE SEQUENCE [LARGE SCALE GENOMIC DNA]</scope>
    <source>
        <strain evidence="3">DSM 23127</strain>
    </source>
</reference>
<evidence type="ECO:0000256" key="1">
    <source>
        <dbReference type="SAM" id="Phobius"/>
    </source>
</evidence>
<dbReference type="Pfam" id="PF13789">
    <property type="entry name" value="DUF4181"/>
    <property type="match status" value="1"/>
</dbReference>